<sequence>MQLQQIDVTGSRIVGPITALGHVGPKHHGIILGKNLEDGHVYVAENMHTGYQIATYHDFCKRYMPNGEIKIAANDGAYSDLTVANRAIEEIKRGGKGIYNLVANNCESFANRAIHDKSISKQVVHTAIGIVVVVGAYWVIKNARK</sequence>
<keyword evidence="1" id="KW-0472">Membrane</keyword>
<dbReference type="AlphaFoldDB" id="A0A8J7F7Y2"/>
<evidence type="ECO:0000313" key="3">
    <source>
        <dbReference type="Proteomes" id="UP000640333"/>
    </source>
</evidence>
<evidence type="ECO:0000256" key="1">
    <source>
        <dbReference type="SAM" id="Phobius"/>
    </source>
</evidence>
<dbReference type="Gene3D" id="3.90.1720.10">
    <property type="entry name" value="endopeptidase domain like (from Nostoc punctiforme)"/>
    <property type="match status" value="1"/>
</dbReference>
<dbReference type="EMBL" id="JADEYS010000004">
    <property type="protein sequence ID" value="MBE9396775.1"/>
    <property type="molecule type" value="Genomic_DNA"/>
</dbReference>
<gene>
    <name evidence="2" type="ORF">IOQ59_05800</name>
</gene>
<proteinExistence type="predicted"/>
<reference evidence="2" key="1">
    <citation type="submission" date="2020-10" db="EMBL/GenBank/DDBJ databases">
        <title>Bacterium isolated from coastal waters sediment.</title>
        <authorList>
            <person name="Chen R.-J."/>
            <person name="Lu D.-C."/>
            <person name="Zhu K.-L."/>
            <person name="Du Z.-J."/>
        </authorList>
    </citation>
    <scope>NUCLEOTIDE SEQUENCE</scope>
    <source>
        <strain evidence="2">N1Y112</strain>
    </source>
</reference>
<keyword evidence="1" id="KW-0812">Transmembrane</keyword>
<dbReference type="RefSeq" id="WP_193952327.1">
    <property type="nucleotide sequence ID" value="NZ_JADEYS010000004.1"/>
</dbReference>
<keyword evidence="3" id="KW-1185">Reference proteome</keyword>
<feature type="transmembrane region" description="Helical" evidence="1">
    <location>
        <begin position="123"/>
        <end position="140"/>
    </location>
</feature>
<keyword evidence="1" id="KW-1133">Transmembrane helix</keyword>
<evidence type="ECO:0008006" key="4">
    <source>
        <dbReference type="Google" id="ProtNLM"/>
    </source>
</evidence>
<organism evidence="2 3">
    <name type="scientific">Pontibacterium sinense</name>
    <dbReference type="NCBI Taxonomy" id="2781979"/>
    <lineage>
        <taxon>Bacteria</taxon>
        <taxon>Pseudomonadati</taxon>
        <taxon>Pseudomonadota</taxon>
        <taxon>Gammaproteobacteria</taxon>
        <taxon>Oceanospirillales</taxon>
        <taxon>Oceanospirillaceae</taxon>
        <taxon>Pontibacterium</taxon>
    </lineage>
</organism>
<evidence type="ECO:0000313" key="2">
    <source>
        <dbReference type="EMBL" id="MBE9396775.1"/>
    </source>
</evidence>
<protein>
    <recommendedName>
        <fullName evidence="4">LRAT domain-containing protein</fullName>
    </recommendedName>
</protein>
<name>A0A8J7F7Y2_9GAMM</name>
<accession>A0A8J7F7Y2</accession>
<comment type="caution">
    <text evidence="2">The sequence shown here is derived from an EMBL/GenBank/DDBJ whole genome shotgun (WGS) entry which is preliminary data.</text>
</comment>
<dbReference type="Proteomes" id="UP000640333">
    <property type="component" value="Unassembled WGS sequence"/>
</dbReference>